<gene>
    <name evidence="1" type="ORF">E5352_19105</name>
</gene>
<dbReference type="AlphaFoldDB" id="A0A4S2CRK8"/>
<dbReference type="RefSeq" id="WP_136007194.1">
    <property type="nucleotide sequence ID" value="NZ_SRYW01000030.1"/>
</dbReference>
<reference evidence="1 2" key="1">
    <citation type="submission" date="2019-04" db="EMBL/GenBank/DDBJ databases">
        <title>Microbes associate with the intestines of laboratory mice.</title>
        <authorList>
            <person name="Navarre W."/>
            <person name="Wong E."/>
            <person name="Huang K."/>
            <person name="Tropini C."/>
            <person name="Ng K."/>
            <person name="Yu B."/>
        </authorList>
    </citation>
    <scope>NUCLEOTIDE SEQUENCE [LARGE SCALE GENOMIC DNA]</scope>
    <source>
        <strain evidence="1 2">NM62_B4-13</strain>
    </source>
</reference>
<evidence type="ECO:0000313" key="1">
    <source>
        <dbReference type="EMBL" id="TGY31116.1"/>
    </source>
</evidence>
<name>A0A4S2CRK8_STEMA</name>
<evidence type="ECO:0000313" key="2">
    <source>
        <dbReference type="Proteomes" id="UP000306631"/>
    </source>
</evidence>
<protein>
    <submittedName>
        <fullName evidence="1">Uncharacterized protein</fullName>
    </submittedName>
</protein>
<comment type="caution">
    <text evidence="1">The sequence shown here is derived from an EMBL/GenBank/DDBJ whole genome shotgun (WGS) entry which is preliminary data.</text>
</comment>
<dbReference type="EMBL" id="SRYW01000030">
    <property type="protein sequence ID" value="TGY31116.1"/>
    <property type="molecule type" value="Genomic_DNA"/>
</dbReference>
<accession>A0A4S2CRK8</accession>
<sequence length="117" mass="12939">MDFYGFDRAKAVANCDSLNLGLARDTDSVRAWNRLRPEHIVELLHGAAADARQDARNLAAQISRGSWRIYMQAPAQGKANQLVSNAREVAVSAGGRDYRLQLNEGTKLQLERITQSA</sequence>
<dbReference type="OrthoDB" id="6006342at2"/>
<dbReference type="Proteomes" id="UP000306631">
    <property type="component" value="Unassembled WGS sequence"/>
</dbReference>
<organism evidence="1 2">
    <name type="scientific">Stenotrophomonas maltophilia</name>
    <name type="common">Pseudomonas maltophilia</name>
    <name type="synonym">Xanthomonas maltophilia</name>
    <dbReference type="NCBI Taxonomy" id="40324"/>
    <lineage>
        <taxon>Bacteria</taxon>
        <taxon>Pseudomonadati</taxon>
        <taxon>Pseudomonadota</taxon>
        <taxon>Gammaproteobacteria</taxon>
        <taxon>Lysobacterales</taxon>
        <taxon>Lysobacteraceae</taxon>
        <taxon>Stenotrophomonas</taxon>
        <taxon>Stenotrophomonas maltophilia group</taxon>
    </lineage>
</organism>
<proteinExistence type="predicted"/>